<organism evidence="4 5">
    <name type="scientific">Salinihabitans flavidus</name>
    <dbReference type="NCBI Taxonomy" id="569882"/>
    <lineage>
        <taxon>Bacteria</taxon>
        <taxon>Pseudomonadati</taxon>
        <taxon>Pseudomonadota</taxon>
        <taxon>Alphaproteobacteria</taxon>
        <taxon>Rhodobacterales</taxon>
        <taxon>Roseobacteraceae</taxon>
        <taxon>Salinihabitans</taxon>
    </lineage>
</organism>
<feature type="transmembrane region" description="Helical" evidence="2">
    <location>
        <begin position="57"/>
        <end position="80"/>
    </location>
</feature>
<feature type="modified residue" description="4-aspartylphosphate" evidence="1">
    <location>
        <position position="198"/>
    </location>
</feature>
<accession>A0A1H8VTX2</accession>
<keyword evidence="1" id="KW-0597">Phosphoprotein</keyword>
<dbReference type="InterPro" id="IPR011006">
    <property type="entry name" value="CheY-like_superfamily"/>
</dbReference>
<dbReference type="AlphaFoldDB" id="A0A1H8VTX2"/>
<evidence type="ECO:0000313" key="4">
    <source>
        <dbReference type="EMBL" id="SEP18879.1"/>
    </source>
</evidence>
<keyword evidence="2" id="KW-0472">Membrane</keyword>
<dbReference type="Gene3D" id="3.40.50.2300">
    <property type="match status" value="1"/>
</dbReference>
<dbReference type="EMBL" id="FODS01000034">
    <property type="protein sequence ID" value="SEP18879.1"/>
    <property type="molecule type" value="Genomic_DNA"/>
</dbReference>
<feature type="transmembrane region" description="Helical" evidence="2">
    <location>
        <begin position="86"/>
        <end position="107"/>
    </location>
</feature>
<evidence type="ECO:0000256" key="2">
    <source>
        <dbReference type="SAM" id="Phobius"/>
    </source>
</evidence>
<proteinExistence type="predicted"/>
<dbReference type="Proteomes" id="UP000198893">
    <property type="component" value="Unassembled WGS sequence"/>
</dbReference>
<reference evidence="4 5" key="1">
    <citation type="submission" date="2016-10" db="EMBL/GenBank/DDBJ databases">
        <authorList>
            <person name="de Groot N.N."/>
        </authorList>
    </citation>
    <scope>NUCLEOTIDE SEQUENCE [LARGE SCALE GENOMIC DNA]</scope>
    <source>
        <strain evidence="4 5">DSM 27842</strain>
    </source>
</reference>
<keyword evidence="5" id="KW-1185">Reference proteome</keyword>
<dbReference type="STRING" id="569882.SAMN04490248_13416"/>
<feature type="domain" description="Response regulatory" evidence="3">
    <location>
        <begin position="147"/>
        <end position="260"/>
    </location>
</feature>
<dbReference type="InterPro" id="IPR001789">
    <property type="entry name" value="Sig_transdc_resp-reg_receiver"/>
</dbReference>
<dbReference type="SUPFAM" id="SSF52172">
    <property type="entry name" value="CheY-like"/>
    <property type="match status" value="1"/>
</dbReference>
<evidence type="ECO:0000259" key="3">
    <source>
        <dbReference type="PROSITE" id="PS50110"/>
    </source>
</evidence>
<dbReference type="GO" id="GO:0000160">
    <property type="term" value="P:phosphorelay signal transduction system"/>
    <property type="evidence" value="ECO:0007669"/>
    <property type="project" value="InterPro"/>
</dbReference>
<evidence type="ECO:0000256" key="1">
    <source>
        <dbReference type="PROSITE-ProRule" id="PRU00169"/>
    </source>
</evidence>
<name>A0A1H8VTX2_9RHOB</name>
<gene>
    <name evidence="4" type="ORF">SAMN04490248_13416</name>
</gene>
<keyword evidence="2" id="KW-1133">Transmembrane helix</keyword>
<dbReference type="OrthoDB" id="7743921at2"/>
<evidence type="ECO:0000313" key="5">
    <source>
        <dbReference type="Proteomes" id="UP000198893"/>
    </source>
</evidence>
<keyword evidence="2" id="KW-0812">Transmembrane</keyword>
<sequence>MVMPFLSNHLAVHATAPQTEANRCSELAPGELQEHTSVSPALVTSRCRLPPPRQPNIAFAGLLLSCLTAVIAIMALLMAGRPLPETLLIAFCLQMLSFGVVLVMGLLRTNGRDFTQPVATVVDFAPHETADIWRSYQSCGEAEESLRIALISPDMVQSGDIASNLAELGREVHHSTDREAMLESVQMQPDKWGLVIFDLESTSDAGIEDLVDFRAACPGIPVLLLSSAARRNSDHRPIGDATLCKPVFRTHLIEAIEAASRNSVAGH</sequence>
<protein>
    <recommendedName>
        <fullName evidence="3">Response regulatory domain-containing protein</fullName>
    </recommendedName>
</protein>
<dbReference type="PROSITE" id="PS50110">
    <property type="entry name" value="RESPONSE_REGULATORY"/>
    <property type="match status" value="1"/>
</dbReference>